<dbReference type="KEGG" id="dsq:DICSQDRAFT_72422"/>
<keyword evidence="4 12" id="KW-0349">Heme</keyword>
<dbReference type="InterPro" id="IPR050364">
    <property type="entry name" value="Cytochrome_P450_fung"/>
</dbReference>
<evidence type="ECO:0000313" key="14">
    <source>
        <dbReference type="Proteomes" id="UP000053319"/>
    </source>
</evidence>
<dbReference type="GeneID" id="18843874"/>
<dbReference type="PROSITE" id="PS00086">
    <property type="entry name" value="CYTOCHROME_P450"/>
    <property type="match status" value="1"/>
</dbReference>
<feature type="non-terminal residue" evidence="13">
    <location>
        <position position="1"/>
    </location>
</feature>
<dbReference type="EMBL" id="JH719490">
    <property type="protein sequence ID" value="EJF55964.1"/>
    <property type="molecule type" value="Genomic_DNA"/>
</dbReference>
<dbReference type="HOGENOM" id="CLU_001570_20_2_1"/>
<keyword evidence="5" id="KW-0812">Transmembrane</keyword>
<evidence type="ECO:0000256" key="4">
    <source>
        <dbReference type="ARBA" id="ARBA00022617"/>
    </source>
</evidence>
<dbReference type="GO" id="GO:0016705">
    <property type="term" value="F:oxidoreductase activity, acting on paired donors, with incorporation or reduction of molecular oxygen"/>
    <property type="evidence" value="ECO:0007669"/>
    <property type="project" value="InterPro"/>
</dbReference>
<dbReference type="InterPro" id="IPR036396">
    <property type="entry name" value="Cyt_P450_sf"/>
</dbReference>
<sequence>HLSIEADEHKGFRIPKQSAVVINPWYVVNICLAGEDVEDYEAAFRPERFLKDGKLDHNAQDPAAIVFGYGRRICPGRHFAEGSIYAVVSGILHTMSIEAPLDEHTQPIRLADHVKMTHGVLSYPEPFDCIIKPRSPEAEMLIRTSLSEDDVTTL</sequence>
<dbReference type="GO" id="GO:0004497">
    <property type="term" value="F:monooxygenase activity"/>
    <property type="evidence" value="ECO:0007669"/>
    <property type="project" value="UniProtKB-KW"/>
</dbReference>
<dbReference type="GO" id="GO:0020037">
    <property type="term" value="F:heme binding"/>
    <property type="evidence" value="ECO:0007669"/>
    <property type="project" value="InterPro"/>
</dbReference>
<keyword evidence="10 12" id="KW-0503">Monooxygenase</keyword>
<name>R7SII7_DICSQ</name>
<accession>R7SII7</accession>
<dbReference type="GO" id="GO:0016020">
    <property type="term" value="C:membrane"/>
    <property type="evidence" value="ECO:0007669"/>
    <property type="project" value="UniProtKB-SubCell"/>
</dbReference>
<evidence type="ECO:0000256" key="11">
    <source>
        <dbReference type="ARBA" id="ARBA00023136"/>
    </source>
</evidence>
<dbReference type="PANTHER" id="PTHR46300">
    <property type="entry name" value="P450, PUTATIVE (EUROFUNG)-RELATED-RELATED"/>
    <property type="match status" value="1"/>
</dbReference>
<proteinExistence type="inferred from homology"/>
<dbReference type="OrthoDB" id="3934656at2759"/>
<evidence type="ECO:0000256" key="9">
    <source>
        <dbReference type="ARBA" id="ARBA00023004"/>
    </source>
</evidence>
<comment type="similarity">
    <text evidence="3 12">Belongs to the cytochrome P450 family.</text>
</comment>
<organism evidence="13 14">
    <name type="scientific">Dichomitus squalens (strain LYAD-421)</name>
    <name type="common">Western red white-rot fungus</name>
    <dbReference type="NCBI Taxonomy" id="732165"/>
    <lineage>
        <taxon>Eukaryota</taxon>
        <taxon>Fungi</taxon>
        <taxon>Dikarya</taxon>
        <taxon>Basidiomycota</taxon>
        <taxon>Agaricomycotina</taxon>
        <taxon>Agaricomycetes</taxon>
        <taxon>Polyporales</taxon>
        <taxon>Polyporaceae</taxon>
        <taxon>Dichomitus</taxon>
    </lineage>
</organism>
<keyword evidence="8 12" id="KW-0560">Oxidoreductase</keyword>
<dbReference type="Gene3D" id="1.10.630.10">
    <property type="entry name" value="Cytochrome P450"/>
    <property type="match status" value="1"/>
</dbReference>
<evidence type="ECO:0000256" key="7">
    <source>
        <dbReference type="ARBA" id="ARBA00022989"/>
    </source>
</evidence>
<dbReference type="OMA" id="NICLAGE"/>
<keyword evidence="11" id="KW-0472">Membrane</keyword>
<dbReference type="PANTHER" id="PTHR46300:SF7">
    <property type="entry name" value="P450, PUTATIVE (EUROFUNG)-RELATED"/>
    <property type="match status" value="1"/>
</dbReference>
<evidence type="ECO:0000256" key="3">
    <source>
        <dbReference type="ARBA" id="ARBA00010617"/>
    </source>
</evidence>
<keyword evidence="9 12" id="KW-0408">Iron</keyword>
<protein>
    <submittedName>
        <fullName evidence="13">Cytochrome P450</fullName>
    </submittedName>
</protein>
<comment type="cofactor">
    <cofactor evidence="1">
        <name>heme</name>
        <dbReference type="ChEBI" id="CHEBI:30413"/>
    </cofactor>
</comment>
<keyword evidence="7" id="KW-1133">Transmembrane helix</keyword>
<evidence type="ECO:0000256" key="1">
    <source>
        <dbReference type="ARBA" id="ARBA00001971"/>
    </source>
</evidence>
<dbReference type="SUPFAM" id="SSF48264">
    <property type="entry name" value="Cytochrome P450"/>
    <property type="match status" value="1"/>
</dbReference>
<evidence type="ECO:0000256" key="8">
    <source>
        <dbReference type="ARBA" id="ARBA00023002"/>
    </source>
</evidence>
<dbReference type="GO" id="GO:0005506">
    <property type="term" value="F:iron ion binding"/>
    <property type="evidence" value="ECO:0007669"/>
    <property type="project" value="InterPro"/>
</dbReference>
<dbReference type="Pfam" id="PF00067">
    <property type="entry name" value="p450"/>
    <property type="match status" value="1"/>
</dbReference>
<dbReference type="InterPro" id="IPR001128">
    <property type="entry name" value="Cyt_P450"/>
</dbReference>
<dbReference type="RefSeq" id="XP_007371313.1">
    <property type="nucleotide sequence ID" value="XM_007371251.1"/>
</dbReference>
<comment type="subcellular location">
    <subcellularLocation>
        <location evidence="2">Membrane</location>
        <topology evidence="2">Single-pass membrane protein</topology>
    </subcellularLocation>
</comment>
<dbReference type="InterPro" id="IPR017972">
    <property type="entry name" value="Cyt_P450_CS"/>
</dbReference>
<dbReference type="Proteomes" id="UP000053319">
    <property type="component" value="Unassembled WGS sequence"/>
</dbReference>
<evidence type="ECO:0000256" key="10">
    <source>
        <dbReference type="ARBA" id="ARBA00023033"/>
    </source>
</evidence>
<dbReference type="AlphaFoldDB" id="R7SII7"/>
<keyword evidence="6 12" id="KW-0479">Metal-binding</keyword>
<evidence type="ECO:0000313" key="13">
    <source>
        <dbReference type="EMBL" id="EJF55964.1"/>
    </source>
</evidence>
<evidence type="ECO:0000256" key="6">
    <source>
        <dbReference type="ARBA" id="ARBA00022723"/>
    </source>
</evidence>
<evidence type="ECO:0000256" key="2">
    <source>
        <dbReference type="ARBA" id="ARBA00004167"/>
    </source>
</evidence>
<reference evidence="13 14" key="1">
    <citation type="journal article" date="2012" name="Science">
        <title>The Paleozoic origin of enzymatic lignin decomposition reconstructed from 31 fungal genomes.</title>
        <authorList>
            <person name="Floudas D."/>
            <person name="Binder M."/>
            <person name="Riley R."/>
            <person name="Barry K."/>
            <person name="Blanchette R.A."/>
            <person name="Henrissat B."/>
            <person name="Martinez A.T."/>
            <person name="Otillar R."/>
            <person name="Spatafora J.W."/>
            <person name="Yadav J.S."/>
            <person name="Aerts A."/>
            <person name="Benoit I."/>
            <person name="Boyd A."/>
            <person name="Carlson A."/>
            <person name="Copeland A."/>
            <person name="Coutinho P.M."/>
            <person name="de Vries R.P."/>
            <person name="Ferreira P."/>
            <person name="Findley K."/>
            <person name="Foster B."/>
            <person name="Gaskell J."/>
            <person name="Glotzer D."/>
            <person name="Gorecki P."/>
            <person name="Heitman J."/>
            <person name="Hesse C."/>
            <person name="Hori C."/>
            <person name="Igarashi K."/>
            <person name="Jurgens J.A."/>
            <person name="Kallen N."/>
            <person name="Kersten P."/>
            <person name="Kohler A."/>
            <person name="Kuees U."/>
            <person name="Kumar T.K.A."/>
            <person name="Kuo A."/>
            <person name="LaButti K."/>
            <person name="Larrondo L.F."/>
            <person name="Lindquist E."/>
            <person name="Ling A."/>
            <person name="Lombard V."/>
            <person name="Lucas S."/>
            <person name="Lundell T."/>
            <person name="Martin R."/>
            <person name="McLaughlin D.J."/>
            <person name="Morgenstern I."/>
            <person name="Morin E."/>
            <person name="Murat C."/>
            <person name="Nagy L.G."/>
            <person name="Nolan M."/>
            <person name="Ohm R.A."/>
            <person name="Patyshakuliyeva A."/>
            <person name="Rokas A."/>
            <person name="Ruiz-Duenas F.J."/>
            <person name="Sabat G."/>
            <person name="Salamov A."/>
            <person name="Samejima M."/>
            <person name="Schmutz J."/>
            <person name="Slot J.C."/>
            <person name="St John F."/>
            <person name="Stenlid J."/>
            <person name="Sun H."/>
            <person name="Sun S."/>
            <person name="Syed K."/>
            <person name="Tsang A."/>
            <person name="Wiebenga A."/>
            <person name="Young D."/>
            <person name="Pisabarro A."/>
            <person name="Eastwood D.C."/>
            <person name="Martin F."/>
            <person name="Cullen D."/>
            <person name="Grigoriev I.V."/>
            <person name="Hibbett D.S."/>
        </authorList>
    </citation>
    <scope>NUCLEOTIDE SEQUENCE [LARGE SCALE GENOMIC DNA]</scope>
    <source>
        <strain evidence="13 14">LYAD-421 SS1</strain>
    </source>
</reference>
<evidence type="ECO:0000256" key="12">
    <source>
        <dbReference type="RuleBase" id="RU000461"/>
    </source>
</evidence>
<gene>
    <name evidence="13" type="ORF">DICSQDRAFT_72422</name>
</gene>
<evidence type="ECO:0000256" key="5">
    <source>
        <dbReference type="ARBA" id="ARBA00022692"/>
    </source>
</evidence>